<name>A0ABV2C2X1_9BURK</name>
<keyword evidence="3" id="KW-1185">Reference proteome</keyword>
<keyword evidence="1" id="KW-0812">Transmembrane</keyword>
<comment type="caution">
    <text evidence="2">The sequence shown here is derived from an EMBL/GenBank/DDBJ whole genome shotgun (WGS) entry which is preliminary data.</text>
</comment>
<sequence>MERIGALRRRVACVGAVFLIPPATALIALVVVSETSGGLAW</sequence>
<gene>
    <name evidence="2" type="ORF">ABXL37_04245</name>
</gene>
<dbReference type="RefSeq" id="WP_256975687.1">
    <property type="nucleotide sequence ID" value="NZ_FR989672.1"/>
</dbReference>
<dbReference type="Proteomes" id="UP001548587">
    <property type="component" value="Unassembled WGS sequence"/>
</dbReference>
<accession>A0ABV2C2X1</accession>
<evidence type="ECO:0000313" key="2">
    <source>
        <dbReference type="EMBL" id="MET1473449.1"/>
    </source>
</evidence>
<organism evidence="2 3">
    <name type="scientific">Burkholderia sola</name>
    <dbReference type="NCBI Taxonomy" id="2843302"/>
    <lineage>
        <taxon>Bacteria</taxon>
        <taxon>Pseudomonadati</taxon>
        <taxon>Pseudomonadota</taxon>
        <taxon>Betaproteobacteria</taxon>
        <taxon>Burkholderiales</taxon>
        <taxon>Burkholderiaceae</taxon>
        <taxon>Burkholderia</taxon>
        <taxon>Burkholderia cepacia complex</taxon>
    </lineage>
</organism>
<proteinExistence type="predicted"/>
<dbReference type="EMBL" id="JBEWCH010000002">
    <property type="protein sequence ID" value="MET1473449.1"/>
    <property type="molecule type" value="Genomic_DNA"/>
</dbReference>
<protein>
    <submittedName>
        <fullName evidence="2">Uncharacterized protein</fullName>
    </submittedName>
</protein>
<evidence type="ECO:0000313" key="3">
    <source>
        <dbReference type="Proteomes" id="UP001548587"/>
    </source>
</evidence>
<keyword evidence="1" id="KW-0472">Membrane</keyword>
<reference evidence="2 3" key="1">
    <citation type="submission" date="2024-06" db="EMBL/GenBank/DDBJ databases">
        <title>Burkholderia sola in Mexico.</title>
        <authorList>
            <person name="Estrada P."/>
        </authorList>
    </citation>
    <scope>NUCLEOTIDE SEQUENCE [LARGE SCALE GENOMIC DNA]</scope>
    <source>
        <strain evidence="2 3">CpTa8-5</strain>
    </source>
</reference>
<feature type="transmembrane region" description="Helical" evidence="1">
    <location>
        <begin position="12"/>
        <end position="32"/>
    </location>
</feature>
<evidence type="ECO:0000256" key="1">
    <source>
        <dbReference type="SAM" id="Phobius"/>
    </source>
</evidence>
<keyword evidence="1" id="KW-1133">Transmembrane helix</keyword>